<gene>
    <name evidence="5" type="ORF">DealDRAFT_1938</name>
</gene>
<dbReference type="AlphaFoldDB" id="C0GHH9"/>
<evidence type="ECO:0000313" key="6">
    <source>
        <dbReference type="Proteomes" id="UP000006443"/>
    </source>
</evidence>
<dbReference type="eggNOG" id="COG1216">
    <property type="taxonomic scope" value="Bacteria"/>
</dbReference>
<evidence type="ECO:0000313" key="5">
    <source>
        <dbReference type="EMBL" id="EEG77185.1"/>
    </source>
</evidence>
<organism evidence="5 6">
    <name type="scientific">Dethiobacter alkaliphilus AHT 1</name>
    <dbReference type="NCBI Taxonomy" id="555088"/>
    <lineage>
        <taxon>Bacteria</taxon>
        <taxon>Bacillati</taxon>
        <taxon>Bacillota</taxon>
        <taxon>Dethiobacteria</taxon>
        <taxon>Dethiobacterales</taxon>
        <taxon>Dethiobacteraceae</taxon>
        <taxon>Dethiobacter</taxon>
    </lineage>
</organism>
<dbReference type="STRING" id="555088.DealDRAFT_1938"/>
<dbReference type="Pfam" id="PF00535">
    <property type="entry name" value="Glycos_transf_2"/>
    <property type="match status" value="1"/>
</dbReference>
<evidence type="ECO:0000256" key="3">
    <source>
        <dbReference type="ARBA" id="ARBA00022679"/>
    </source>
</evidence>
<keyword evidence="6" id="KW-1185">Reference proteome</keyword>
<dbReference type="Gene3D" id="3.90.550.10">
    <property type="entry name" value="Spore Coat Polysaccharide Biosynthesis Protein SpsA, Chain A"/>
    <property type="match status" value="1"/>
</dbReference>
<evidence type="ECO:0000256" key="1">
    <source>
        <dbReference type="ARBA" id="ARBA00006739"/>
    </source>
</evidence>
<comment type="similarity">
    <text evidence="1">Belongs to the glycosyltransferase 2 family.</text>
</comment>
<accession>C0GHH9</accession>
<keyword evidence="2" id="KW-0328">Glycosyltransferase</keyword>
<sequence>MKVSLVMAVYNGEEFLKEALGAAISQTYSNLEIIVVNDGSTDSTKAILDAVTDSKVKVIHLKENQGAANAMNTGISQATGDWIAVQDADDNSFPTRIEEQVKHIQKNPRLVGLGTFIECIPGSPTVSQARLRRFAREKNSCVSSTQIRKAVYHGCPLTHSSVMFCKEVFFQVGGYSTDFRIAYDYDLWLKLLEKGEIENLPKVLLQYRIRNDSLSHNNNSLATVTEVQIASSRAVGRLLSRDKDYWPNVIVIGPQESCEHYRDRVAPFCKLKIAAFAGEYHNKQIAAAVKQFKQGKAESIILLDGYKKEPILNYLAENGLVLNKHVFNLYNFYFAGPQRFYYREMTKGVAQKHQQVR</sequence>
<evidence type="ECO:0000256" key="2">
    <source>
        <dbReference type="ARBA" id="ARBA00022676"/>
    </source>
</evidence>
<reference evidence="5 6" key="1">
    <citation type="submission" date="2009-02" db="EMBL/GenBank/DDBJ databases">
        <title>Sequencing of the draft genome and assembly of Dethiobacter alkaliphilus AHT 1.</title>
        <authorList>
            <consortium name="US DOE Joint Genome Institute (JGI-PGF)"/>
            <person name="Lucas S."/>
            <person name="Copeland A."/>
            <person name="Lapidus A."/>
            <person name="Glavina del Rio T."/>
            <person name="Dalin E."/>
            <person name="Tice H."/>
            <person name="Bruce D."/>
            <person name="Goodwin L."/>
            <person name="Pitluck S."/>
            <person name="Larimer F."/>
            <person name="Land M.L."/>
            <person name="Hauser L."/>
            <person name="Muyzer G."/>
        </authorList>
    </citation>
    <scope>NUCLEOTIDE SEQUENCE [LARGE SCALE GENOMIC DNA]</scope>
    <source>
        <strain evidence="5 6">AHT 1</strain>
    </source>
</reference>
<dbReference type="Proteomes" id="UP000006443">
    <property type="component" value="Unassembled WGS sequence"/>
</dbReference>
<dbReference type="GO" id="GO:0016757">
    <property type="term" value="F:glycosyltransferase activity"/>
    <property type="evidence" value="ECO:0007669"/>
    <property type="project" value="UniProtKB-KW"/>
</dbReference>
<dbReference type="InterPro" id="IPR029044">
    <property type="entry name" value="Nucleotide-diphossugar_trans"/>
</dbReference>
<dbReference type="InterPro" id="IPR050834">
    <property type="entry name" value="Glycosyltransf_2"/>
</dbReference>
<feature type="domain" description="Glycosyltransferase 2-like" evidence="4">
    <location>
        <begin position="4"/>
        <end position="132"/>
    </location>
</feature>
<dbReference type="RefSeq" id="WP_008516957.1">
    <property type="nucleotide sequence ID" value="NZ_ACJM01000009.1"/>
</dbReference>
<dbReference type="EMBL" id="ACJM01000009">
    <property type="protein sequence ID" value="EEG77185.1"/>
    <property type="molecule type" value="Genomic_DNA"/>
</dbReference>
<evidence type="ECO:0000259" key="4">
    <source>
        <dbReference type="Pfam" id="PF00535"/>
    </source>
</evidence>
<dbReference type="InterPro" id="IPR001173">
    <property type="entry name" value="Glyco_trans_2-like"/>
</dbReference>
<dbReference type="OrthoDB" id="9815829at2"/>
<dbReference type="PANTHER" id="PTHR43685:SF5">
    <property type="entry name" value="GLYCOSYLTRANSFERASE EPSE-RELATED"/>
    <property type="match status" value="1"/>
</dbReference>
<proteinExistence type="inferred from homology"/>
<dbReference type="SUPFAM" id="SSF53448">
    <property type="entry name" value="Nucleotide-diphospho-sugar transferases"/>
    <property type="match status" value="1"/>
</dbReference>
<name>C0GHH9_DETAL</name>
<keyword evidence="3 5" id="KW-0808">Transferase</keyword>
<protein>
    <submittedName>
        <fullName evidence="5">Glycosyl transferase family 2</fullName>
    </submittedName>
</protein>
<dbReference type="PANTHER" id="PTHR43685">
    <property type="entry name" value="GLYCOSYLTRANSFERASE"/>
    <property type="match status" value="1"/>
</dbReference>
<comment type="caution">
    <text evidence="5">The sequence shown here is derived from an EMBL/GenBank/DDBJ whole genome shotgun (WGS) entry which is preliminary data.</text>
</comment>